<dbReference type="Pfam" id="PF00535">
    <property type="entry name" value="Glycos_transf_2"/>
    <property type="match status" value="1"/>
</dbReference>
<organism evidence="2 3">
    <name type="scientific">Thermoflexibacter ruber</name>
    <dbReference type="NCBI Taxonomy" id="1003"/>
    <lineage>
        <taxon>Bacteria</taxon>
        <taxon>Pseudomonadati</taxon>
        <taxon>Bacteroidota</taxon>
        <taxon>Cytophagia</taxon>
        <taxon>Cytophagales</taxon>
        <taxon>Thermoflexibacteraceae</taxon>
        <taxon>Thermoflexibacter</taxon>
    </lineage>
</organism>
<dbReference type="EMBL" id="FONY01000053">
    <property type="protein sequence ID" value="SFF54539.1"/>
    <property type="molecule type" value="Genomic_DNA"/>
</dbReference>
<dbReference type="Proteomes" id="UP000199513">
    <property type="component" value="Unassembled WGS sequence"/>
</dbReference>
<dbReference type="OrthoDB" id="9815829at2"/>
<keyword evidence="3" id="KW-1185">Reference proteome</keyword>
<dbReference type="Gene3D" id="3.90.550.10">
    <property type="entry name" value="Spore Coat Polysaccharide Biosynthesis Protein SpsA, Chain A"/>
    <property type="match status" value="1"/>
</dbReference>
<protein>
    <submittedName>
        <fullName evidence="2">Glycosyltransferase involved in cell wall bisynthesis</fullName>
    </submittedName>
</protein>
<gene>
    <name evidence="2" type="ORF">SAMN04488541_10534</name>
</gene>
<evidence type="ECO:0000259" key="1">
    <source>
        <dbReference type="Pfam" id="PF00535"/>
    </source>
</evidence>
<feature type="domain" description="Glycosyltransferase 2-like" evidence="1">
    <location>
        <begin position="8"/>
        <end position="131"/>
    </location>
</feature>
<proteinExistence type="predicted"/>
<keyword evidence="2" id="KW-0808">Transferase</keyword>
<accession>A0A1I2JJW4</accession>
<dbReference type="GO" id="GO:0016740">
    <property type="term" value="F:transferase activity"/>
    <property type="evidence" value="ECO:0007669"/>
    <property type="project" value="UniProtKB-KW"/>
</dbReference>
<dbReference type="RefSeq" id="WP_091549238.1">
    <property type="nucleotide sequence ID" value="NZ_FONY01000053.1"/>
</dbReference>
<dbReference type="CDD" id="cd00761">
    <property type="entry name" value="Glyco_tranf_GTA_type"/>
    <property type="match status" value="1"/>
</dbReference>
<evidence type="ECO:0000313" key="2">
    <source>
        <dbReference type="EMBL" id="SFF54539.1"/>
    </source>
</evidence>
<sequence>MDKNLTVSIIMPAYNSEKFISGAIESLFSQTFQDFEIIVINDCSTDKTVEKVSSFGDKRIKILHTAKNAGAAEARNLGLQYAQGKYIAFLDADDYAYPTRLEEQVSFLEKNTAIDLVGAWTEVADEKGNVINTFCLSLPNNHLPIKLLFQNCFALSSVMMRNSFKEVSFDGSYAPAEDYEFWTKLVGRANFAILPKTLIRYLEHSQGISKVKEDKMRQNVKRIITQQLLKLEIEMSESEYELHQQIAHLEFRASKEFLFAVDAWLHKLLKANQQTKIYEEKAFALVLAAYWLKICFAHAHLGFVTLSYFFKSPLSQWLSIKYQIKLLLLCMRNLLR</sequence>
<dbReference type="InterPro" id="IPR050834">
    <property type="entry name" value="Glycosyltransf_2"/>
</dbReference>
<evidence type="ECO:0000313" key="3">
    <source>
        <dbReference type="Proteomes" id="UP000199513"/>
    </source>
</evidence>
<dbReference type="AlphaFoldDB" id="A0A1I2JJW4"/>
<dbReference type="InterPro" id="IPR029044">
    <property type="entry name" value="Nucleotide-diphossugar_trans"/>
</dbReference>
<dbReference type="InterPro" id="IPR001173">
    <property type="entry name" value="Glyco_trans_2-like"/>
</dbReference>
<reference evidence="2 3" key="1">
    <citation type="submission" date="2016-10" db="EMBL/GenBank/DDBJ databases">
        <authorList>
            <person name="de Groot N.N."/>
        </authorList>
    </citation>
    <scope>NUCLEOTIDE SEQUENCE [LARGE SCALE GENOMIC DNA]</scope>
    <source>
        <strain>GEY</strain>
        <strain evidence="3">DSM 9560</strain>
    </source>
</reference>
<dbReference type="PANTHER" id="PTHR43685:SF2">
    <property type="entry name" value="GLYCOSYLTRANSFERASE 2-LIKE DOMAIN-CONTAINING PROTEIN"/>
    <property type="match status" value="1"/>
</dbReference>
<dbReference type="STRING" id="1003.SAMN04488541_10534"/>
<name>A0A1I2JJW4_9BACT</name>
<dbReference type="PANTHER" id="PTHR43685">
    <property type="entry name" value="GLYCOSYLTRANSFERASE"/>
    <property type="match status" value="1"/>
</dbReference>
<dbReference type="SUPFAM" id="SSF53448">
    <property type="entry name" value="Nucleotide-diphospho-sugar transferases"/>
    <property type="match status" value="1"/>
</dbReference>